<feature type="compositionally biased region" description="Polar residues" evidence="1">
    <location>
        <begin position="1"/>
        <end position="15"/>
    </location>
</feature>
<evidence type="ECO:0000313" key="4">
    <source>
        <dbReference type="Proteomes" id="UP000777438"/>
    </source>
</evidence>
<feature type="region of interest" description="Disordered" evidence="1">
    <location>
        <begin position="174"/>
        <end position="194"/>
    </location>
</feature>
<reference evidence="3 4" key="1">
    <citation type="journal article" date="2021" name="Nat. Commun.">
        <title>Genetic determinants of endophytism in the Arabidopsis root mycobiome.</title>
        <authorList>
            <person name="Mesny F."/>
            <person name="Miyauchi S."/>
            <person name="Thiergart T."/>
            <person name="Pickel B."/>
            <person name="Atanasova L."/>
            <person name="Karlsson M."/>
            <person name="Huettel B."/>
            <person name="Barry K.W."/>
            <person name="Haridas S."/>
            <person name="Chen C."/>
            <person name="Bauer D."/>
            <person name="Andreopoulos W."/>
            <person name="Pangilinan J."/>
            <person name="LaButti K."/>
            <person name="Riley R."/>
            <person name="Lipzen A."/>
            <person name="Clum A."/>
            <person name="Drula E."/>
            <person name="Henrissat B."/>
            <person name="Kohler A."/>
            <person name="Grigoriev I.V."/>
            <person name="Martin F.M."/>
            <person name="Hacquard S."/>
        </authorList>
    </citation>
    <scope>NUCLEOTIDE SEQUENCE [LARGE SCALE GENOMIC DNA]</scope>
    <source>
        <strain evidence="3 4">MPI-CAGE-CH-0241</strain>
    </source>
</reference>
<keyword evidence="2" id="KW-0812">Transmembrane</keyword>
<evidence type="ECO:0000256" key="2">
    <source>
        <dbReference type="SAM" id="Phobius"/>
    </source>
</evidence>
<proteinExistence type="predicted"/>
<gene>
    <name evidence="3" type="ORF">B0T10DRAFT_145310</name>
</gene>
<keyword evidence="2" id="KW-0472">Membrane</keyword>
<keyword evidence="4" id="KW-1185">Reference proteome</keyword>
<dbReference type="Proteomes" id="UP000777438">
    <property type="component" value="Unassembled WGS sequence"/>
</dbReference>
<accession>A0A9P9AHN7</accession>
<feature type="transmembrane region" description="Helical" evidence="2">
    <location>
        <begin position="130"/>
        <end position="152"/>
    </location>
</feature>
<sequence length="223" mass="24719">MYSSFSCQVAPNPGSNHARGRPSPASSEPRFSSSSSSLFQSTYLSFCSSSYGASLMLEQRDTSSRRTPRMPGPVGHSLAPSFIPWPGLEYLTKYPSPGAGDRPRLGVPGLKIPSNQPILSDRPSKKIRAIITEVAPFFPLVWHVFFPFVFFLPHRGPSLPLSFCSSSVLHHDNESRASHQKSRMNPHSAGPDLRQHQSRCAWLIPKGKKENPALVSRLETSYW</sequence>
<dbReference type="EMBL" id="JAGPYM010000026">
    <property type="protein sequence ID" value="KAH6880506.1"/>
    <property type="molecule type" value="Genomic_DNA"/>
</dbReference>
<feature type="region of interest" description="Disordered" evidence="1">
    <location>
        <begin position="1"/>
        <end position="35"/>
    </location>
</feature>
<dbReference type="AlphaFoldDB" id="A0A9P9AHN7"/>
<evidence type="ECO:0000256" key="1">
    <source>
        <dbReference type="SAM" id="MobiDB-lite"/>
    </source>
</evidence>
<evidence type="ECO:0000313" key="3">
    <source>
        <dbReference type="EMBL" id="KAH6880506.1"/>
    </source>
</evidence>
<organism evidence="3 4">
    <name type="scientific">Thelonectria olida</name>
    <dbReference type="NCBI Taxonomy" id="1576542"/>
    <lineage>
        <taxon>Eukaryota</taxon>
        <taxon>Fungi</taxon>
        <taxon>Dikarya</taxon>
        <taxon>Ascomycota</taxon>
        <taxon>Pezizomycotina</taxon>
        <taxon>Sordariomycetes</taxon>
        <taxon>Hypocreomycetidae</taxon>
        <taxon>Hypocreales</taxon>
        <taxon>Nectriaceae</taxon>
        <taxon>Thelonectria</taxon>
    </lineage>
</organism>
<protein>
    <submittedName>
        <fullName evidence="3">Uncharacterized protein</fullName>
    </submittedName>
</protein>
<name>A0A9P9AHN7_9HYPO</name>
<keyword evidence="2" id="KW-1133">Transmembrane helix</keyword>
<feature type="compositionally biased region" description="Low complexity" evidence="1">
    <location>
        <begin position="22"/>
        <end position="35"/>
    </location>
</feature>
<comment type="caution">
    <text evidence="3">The sequence shown here is derived from an EMBL/GenBank/DDBJ whole genome shotgun (WGS) entry which is preliminary data.</text>
</comment>